<dbReference type="Proteomes" id="UP000005297">
    <property type="component" value="Unassembled WGS sequence"/>
</dbReference>
<dbReference type="HOGENOM" id="CLU_3337106_0_0_0"/>
<feature type="non-terminal residue" evidence="1">
    <location>
        <position position="1"/>
    </location>
</feature>
<sequence length="38" mass="4429">KKGFILDHWRRDACKRPAGEVGQVFVDGVDEFHWRCGL</sequence>
<evidence type="ECO:0000313" key="2">
    <source>
        <dbReference type="Proteomes" id="UP000005297"/>
    </source>
</evidence>
<accession>Q0EXJ0</accession>
<evidence type="ECO:0000313" key="1">
    <source>
        <dbReference type="EMBL" id="EAU53926.1"/>
    </source>
</evidence>
<dbReference type="EMBL" id="AATS01000014">
    <property type="protein sequence ID" value="EAU53926.1"/>
    <property type="molecule type" value="Genomic_DNA"/>
</dbReference>
<reference evidence="1 2" key="1">
    <citation type="submission" date="2006-09" db="EMBL/GenBank/DDBJ databases">
        <authorList>
            <person name="Emerson D."/>
            <person name="Ferriera S."/>
            <person name="Johnson J."/>
            <person name="Kravitz S."/>
            <person name="Halpern A."/>
            <person name="Remington K."/>
            <person name="Beeson K."/>
            <person name="Tran B."/>
            <person name="Rogers Y.-H."/>
            <person name="Friedman R."/>
            <person name="Venter J.C."/>
        </authorList>
    </citation>
    <scope>NUCLEOTIDE SEQUENCE [LARGE SCALE GENOMIC DNA]</scope>
    <source>
        <strain evidence="1 2">PV-1</strain>
    </source>
</reference>
<gene>
    <name evidence="1" type="ORF">SPV1_13047</name>
</gene>
<dbReference type="AlphaFoldDB" id="Q0EXJ0"/>
<proteinExistence type="predicted"/>
<keyword evidence="2" id="KW-1185">Reference proteome</keyword>
<protein>
    <submittedName>
        <fullName evidence="1">Uncharacterized protein</fullName>
    </submittedName>
</protein>
<dbReference type="InParanoid" id="Q0EXJ0"/>
<comment type="caution">
    <text evidence="1">The sequence shown here is derived from an EMBL/GenBank/DDBJ whole genome shotgun (WGS) entry which is preliminary data.</text>
</comment>
<name>Q0EXJ0_9PROT</name>
<organism evidence="1 2">
    <name type="scientific">Mariprofundus ferrooxydans PV-1</name>
    <dbReference type="NCBI Taxonomy" id="314345"/>
    <lineage>
        <taxon>Bacteria</taxon>
        <taxon>Pseudomonadati</taxon>
        <taxon>Pseudomonadota</taxon>
        <taxon>Candidatius Mariprofundia</taxon>
        <taxon>Mariprofundales</taxon>
        <taxon>Mariprofundaceae</taxon>
        <taxon>Mariprofundus</taxon>
    </lineage>
</organism>